<dbReference type="Proteomes" id="UP000693996">
    <property type="component" value="Chromosome"/>
</dbReference>
<organism evidence="1 2">
    <name type="scientific">Candidatus Vallotiella hemipterorum</name>
    <dbReference type="NCBI Taxonomy" id="1177213"/>
    <lineage>
        <taxon>Bacteria</taxon>
        <taxon>Pseudomonadati</taxon>
        <taxon>Pseudomonadota</taxon>
        <taxon>Betaproteobacteria</taxon>
        <taxon>Burkholderiales</taxon>
        <taxon>Burkholderiaceae</taxon>
        <taxon>Candidatus Vallotiella</taxon>
    </lineage>
</organism>
<dbReference type="RefSeq" id="WP_216796423.1">
    <property type="nucleotide sequence ID" value="NZ_OU343031.1"/>
</dbReference>
<protein>
    <submittedName>
        <fullName evidence="1">Uncharacterized protein</fullName>
    </submittedName>
</protein>
<proteinExistence type="predicted"/>
<dbReference type="KEGG" id="vtr:MYVALT_G_01500"/>
<dbReference type="AlphaFoldDB" id="A0A916NUG1"/>
<evidence type="ECO:0000313" key="1">
    <source>
        <dbReference type="EMBL" id="CAG7597100.1"/>
    </source>
</evidence>
<reference evidence="1" key="1">
    <citation type="submission" date="2021-06" db="EMBL/GenBank/DDBJ databases">
        <authorList>
            <person name="Szabo G."/>
        </authorList>
    </citation>
    <scope>NUCLEOTIDE SEQUENCE</scope>
    <source>
        <strain evidence="1">MYVALT</strain>
    </source>
</reference>
<gene>
    <name evidence="1" type="ORF">MYVALT_G_01500</name>
</gene>
<sequence length="50" mass="5465">MERHLAALGYLNNFREELHTSSKGFIPHVGVVVSASHSSLYDKIAGIIKA</sequence>
<dbReference type="EMBL" id="OU343031">
    <property type="protein sequence ID" value="CAG7597100.1"/>
    <property type="molecule type" value="Genomic_DNA"/>
</dbReference>
<name>A0A916NUG1_9BURK</name>
<keyword evidence="2" id="KW-1185">Reference proteome</keyword>
<evidence type="ECO:0000313" key="2">
    <source>
        <dbReference type="Proteomes" id="UP000693996"/>
    </source>
</evidence>
<accession>A0A916NUG1</accession>